<sequence>MDCKYRALQLIFYKNERTVDNMSIFQTEIKKIGANAPLFKEEKMIVLFGDNAPVDLADYCYNIIINPLEGSIQPGQSVHFDNQTYIITAVGNVVEKNLTNLGHITLRFDGATDAELAGTLYLEAKELPEIKVGTQIRIEN</sequence>
<evidence type="ECO:0000313" key="2">
    <source>
        <dbReference type="EMBL" id="KXB37793.1"/>
    </source>
</evidence>
<evidence type="ECO:0000256" key="1">
    <source>
        <dbReference type="PROSITE-ProRule" id="PRU00420"/>
    </source>
</evidence>
<dbReference type="GO" id="GO:0009401">
    <property type="term" value="P:phosphoenolpyruvate-dependent sugar phosphotransferase system"/>
    <property type="evidence" value="ECO:0007669"/>
    <property type="project" value="InterPro"/>
</dbReference>
<dbReference type="PATRIC" id="fig|87541.4.peg.353"/>
<dbReference type="SUPFAM" id="SSF141530">
    <property type="entry name" value="PTSIIA/GutA-like"/>
    <property type="match status" value="1"/>
</dbReference>
<comment type="caution">
    <text evidence="1">Lacks conserved residue(s) required for the propagation of feature annotation.</text>
</comment>
<dbReference type="PANTHER" id="PTHR40398">
    <property type="entry name" value="PTS SYSTEM GLUCITOL/SORBITOL-SPECIFIC EIIA COMPONENT"/>
    <property type="match status" value="1"/>
</dbReference>
<dbReference type="InterPro" id="IPR004716">
    <property type="entry name" value="PTS_IIA_glucitol/sorbitol-sp"/>
</dbReference>
<dbReference type="AlphaFoldDB" id="A0A133Y3M0"/>
<dbReference type="GO" id="GO:0016301">
    <property type="term" value="F:kinase activity"/>
    <property type="evidence" value="ECO:0007669"/>
    <property type="project" value="TreeGrafter"/>
</dbReference>
<proteinExistence type="predicted"/>
<reference evidence="2 3" key="1">
    <citation type="submission" date="2016-01" db="EMBL/GenBank/DDBJ databases">
        <authorList>
            <person name="Oliw E.H."/>
        </authorList>
    </citation>
    <scope>NUCLEOTIDE SEQUENCE [LARGE SCALE GENOMIC DNA]</scope>
    <source>
        <strain evidence="2 3">KA00635</strain>
    </source>
</reference>
<accession>A0A133Y3M0</accession>
<evidence type="ECO:0000313" key="3">
    <source>
        <dbReference type="Proteomes" id="UP000070422"/>
    </source>
</evidence>
<comment type="caution">
    <text evidence="2">The sequence shown here is derived from an EMBL/GenBank/DDBJ whole genome shotgun (WGS) entry which is preliminary data.</text>
</comment>
<protein>
    <submittedName>
        <fullName evidence="2">Putative PTS system, glucitol/sorbitol-specific, IIA component</fullName>
    </submittedName>
</protein>
<organism evidence="2 3">
    <name type="scientific">Aerococcus christensenii</name>
    <dbReference type="NCBI Taxonomy" id="87541"/>
    <lineage>
        <taxon>Bacteria</taxon>
        <taxon>Bacillati</taxon>
        <taxon>Bacillota</taxon>
        <taxon>Bacilli</taxon>
        <taxon>Lactobacillales</taxon>
        <taxon>Aerococcaceae</taxon>
        <taxon>Aerococcus</taxon>
    </lineage>
</organism>
<gene>
    <name evidence="2" type="ORF">HMPREF3187_00352</name>
</gene>
<dbReference type="Pfam" id="PF03829">
    <property type="entry name" value="PTSIIA_gutA"/>
    <property type="match status" value="1"/>
</dbReference>
<dbReference type="PANTHER" id="PTHR40398:SF1">
    <property type="entry name" value="PTS SYSTEM GLUCITOL_SORBITOL-SPECIFIC EIIA COMPONENT"/>
    <property type="match status" value="1"/>
</dbReference>
<name>A0A133Y3M0_9LACT</name>
<dbReference type="Gene3D" id="2.40.33.40">
    <property type="entry name" value="Phosphotransferase system, glucitol/sorbitol-specific IIA component"/>
    <property type="match status" value="1"/>
</dbReference>
<dbReference type="GO" id="GO:0005737">
    <property type="term" value="C:cytoplasm"/>
    <property type="evidence" value="ECO:0007669"/>
    <property type="project" value="InterPro"/>
</dbReference>
<dbReference type="STRING" id="87541.AWM71_02475"/>
<dbReference type="Proteomes" id="UP000070422">
    <property type="component" value="Unassembled WGS sequence"/>
</dbReference>
<dbReference type="EMBL" id="LSCQ01000019">
    <property type="protein sequence ID" value="KXB37793.1"/>
    <property type="molecule type" value="Genomic_DNA"/>
</dbReference>
<dbReference type="GO" id="GO:0008982">
    <property type="term" value="F:protein-N(PI)-phosphohistidine-sugar phosphotransferase activity"/>
    <property type="evidence" value="ECO:0007669"/>
    <property type="project" value="InterPro"/>
</dbReference>
<dbReference type="PROSITE" id="PS51097">
    <property type="entry name" value="PTS_EIIA_TYPE_5"/>
    <property type="match status" value="1"/>
</dbReference>
<dbReference type="InterPro" id="IPR036665">
    <property type="entry name" value="PTS_IIA_glucitol/sorbitol_sf"/>
</dbReference>